<proteinExistence type="predicted"/>
<dbReference type="SUPFAM" id="SSF54236">
    <property type="entry name" value="Ubiquitin-like"/>
    <property type="match status" value="1"/>
</dbReference>
<dbReference type="Pfam" id="PF13899">
    <property type="entry name" value="Thioredoxin_7"/>
    <property type="match status" value="1"/>
</dbReference>
<dbReference type="Proteomes" id="UP000237438">
    <property type="component" value="Unassembled WGS sequence"/>
</dbReference>
<dbReference type="PANTHER" id="PTHR23322:SF6">
    <property type="entry name" value="UBX DOMAIN-CONTAINING PROTEIN 7"/>
    <property type="match status" value="1"/>
</dbReference>
<dbReference type="AlphaFoldDB" id="A0A2S4PWF7"/>
<dbReference type="GO" id="GO:0005634">
    <property type="term" value="C:nucleus"/>
    <property type="evidence" value="ECO:0007669"/>
    <property type="project" value="TreeGrafter"/>
</dbReference>
<dbReference type="Pfam" id="PF00789">
    <property type="entry name" value="UBX"/>
    <property type="match status" value="1"/>
</dbReference>
<dbReference type="STRING" id="225359.A0A2S4PWF7"/>
<dbReference type="Gene3D" id="3.40.30.10">
    <property type="entry name" value="Glutaredoxin"/>
    <property type="match status" value="1"/>
</dbReference>
<dbReference type="Pfam" id="PF14555">
    <property type="entry name" value="UBA_4"/>
    <property type="match status" value="1"/>
</dbReference>
<dbReference type="SMART" id="SM00594">
    <property type="entry name" value="UAS"/>
    <property type="match status" value="1"/>
</dbReference>
<evidence type="ECO:0000313" key="2">
    <source>
        <dbReference type="EMBL" id="POS86364.1"/>
    </source>
</evidence>
<dbReference type="GO" id="GO:0043130">
    <property type="term" value="F:ubiquitin binding"/>
    <property type="evidence" value="ECO:0007669"/>
    <property type="project" value="TreeGrafter"/>
</dbReference>
<accession>A0A2S4PWF7</accession>
<evidence type="ECO:0000259" key="1">
    <source>
        <dbReference type="SMART" id="SM00594"/>
    </source>
</evidence>
<dbReference type="SUPFAM" id="SSF52833">
    <property type="entry name" value="Thioredoxin-like"/>
    <property type="match status" value="1"/>
</dbReference>
<dbReference type="InterPro" id="IPR029071">
    <property type="entry name" value="Ubiquitin-like_domsf"/>
</dbReference>
<gene>
    <name evidence="2" type="ORF">EPUL_000568</name>
</gene>
<dbReference type="InterPro" id="IPR050730">
    <property type="entry name" value="UBX_domain-protein"/>
</dbReference>
<feature type="domain" description="UAS" evidence="1">
    <location>
        <begin position="220"/>
        <end position="347"/>
    </location>
</feature>
<dbReference type="OrthoDB" id="270602at2759"/>
<dbReference type="Gene3D" id="3.10.20.90">
    <property type="entry name" value="Phosphatidylinositol 3-kinase Catalytic Subunit, Chain A, domain 1"/>
    <property type="match status" value="1"/>
</dbReference>
<dbReference type="PANTHER" id="PTHR23322">
    <property type="entry name" value="FAS-ASSOCIATED PROTEIN"/>
    <property type="match status" value="1"/>
</dbReference>
<evidence type="ECO:0000313" key="3">
    <source>
        <dbReference type="Proteomes" id="UP000237438"/>
    </source>
</evidence>
<keyword evidence="3" id="KW-1185">Reference proteome</keyword>
<dbReference type="InterPro" id="IPR001012">
    <property type="entry name" value="UBX_dom"/>
</dbReference>
<protein>
    <recommendedName>
        <fullName evidence="1">UAS domain-containing protein</fullName>
    </recommendedName>
</protein>
<organism evidence="2 3">
    <name type="scientific">Erysiphe pulchra</name>
    <dbReference type="NCBI Taxonomy" id="225359"/>
    <lineage>
        <taxon>Eukaryota</taxon>
        <taxon>Fungi</taxon>
        <taxon>Dikarya</taxon>
        <taxon>Ascomycota</taxon>
        <taxon>Pezizomycotina</taxon>
        <taxon>Leotiomycetes</taxon>
        <taxon>Erysiphales</taxon>
        <taxon>Erysiphaceae</taxon>
        <taxon>Erysiphe</taxon>
    </lineage>
</organism>
<dbReference type="InterPro" id="IPR036249">
    <property type="entry name" value="Thioredoxin-like_sf"/>
</dbReference>
<name>A0A2S4PWF7_9PEZI</name>
<dbReference type="GO" id="GO:0043161">
    <property type="term" value="P:proteasome-mediated ubiquitin-dependent protein catabolic process"/>
    <property type="evidence" value="ECO:0007669"/>
    <property type="project" value="TreeGrafter"/>
</dbReference>
<dbReference type="InterPro" id="IPR006577">
    <property type="entry name" value="UAS"/>
</dbReference>
<dbReference type="CDD" id="cd02958">
    <property type="entry name" value="UAS"/>
    <property type="match status" value="1"/>
</dbReference>
<reference evidence="2 3" key="1">
    <citation type="submission" date="2017-10" db="EMBL/GenBank/DDBJ databases">
        <title>Development of genomic resources for the powdery mildew, Erysiphe pulchra.</title>
        <authorList>
            <person name="Wadl P.A."/>
            <person name="Mack B.M."/>
            <person name="Moore G."/>
            <person name="Beltz S.B."/>
        </authorList>
    </citation>
    <scope>NUCLEOTIDE SEQUENCE [LARGE SCALE GENOMIC DNA]</scope>
    <source>
        <strain evidence="2">Cflorida</strain>
    </source>
</reference>
<dbReference type="EMBL" id="PEDP01000347">
    <property type="protein sequence ID" value="POS86364.1"/>
    <property type="molecule type" value="Genomic_DNA"/>
</dbReference>
<comment type="caution">
    <text evidence="2">The sequence shown here is derived from an EMBL/GenBank/DDBJ whole genome shotgun (WGS) entry which is preliminary data.</text>
</comment>
<sequence length="540" mass="60718">MSSSAIIQMNEAIEYFKSFTGQKDEVAQRYLGLTENIAEHAIQLFFDSPDLALGLEQPSLNTSNNNTNLTQAEPKREKSYADIVNIDDDDDVIISDVRKKVTSRENALDVEDDESIARRIQAEIYGGVGASTSHDMDGVRAPMERRKEVLVGGVDEDWQGVSSHTSNLYRGRAGLYSRPGVFNQPPAPSIWESGLDSTSLRQGTIPLTEGVSANSSKAARLAELFRPPFEIMRQISWETAREQGKVERKWIIVNVQDQSIFDCQQLNRDIWKNPGIKEAIKENFIFVQYSNDDPRASQYIQFYFQNISNNEAYPHIAIVDPRTGEQVKKWSGRPVPQASDFLMQIYEFLDRYSLDITKKNPIASQKSENSGTLDIERMTEQEMLDIALQNSLSNSAEHDQPNTGPDSLVKINNDFEKGKGKEVLGNSYNVDSAAQEVISLDSTFAKISSKNFHAEPSIGPETTRIQFKHAGGRIVRAFNINEPVLRIYEWLKSEPINEKSGVEFELKVMGKDLINHLSESINDCGLKNGTIMVEFLESDD</sequence>